<sequence length="181" mass="19584">MMSKYSYKKVLIVIKLGNLVEETGDAIVCPANSFNHMRGGVAGVIRQAGGEIIEQEAMAKSPVTVGNAVITGAGKLKVKHVIHAPTMKLPVQHSNTDNVRRAVRAAMRCADQNSLHSISFPGMGTGTGWVPYEDAAESMIGEIKRYLDEEECALKTVSIVAYSEVFCNIVIDEAEKAFETL</sequence>
<dbReference type="Gene3D" id="3.40.220.10">
    <property type="entry name" value="Leucine Aminopeptidase, subunit E, domain 1"/>
    <property type="match status" value="1"/>
</dbReference>
<dbReference type="Proteomes" id="UP000004221">
    <property type="component" value="Unassembled WGS sequence"/>
</dbReference>
<dbReference type="AlphaFoldDB" id="I4EKU5"/>
<accession>I4EKU5</accession>
<reference evidence="2 3" key="1">
    <citation type="journal article" date="2012" name="ISME J.">
        <title>Nitrification expanded: discovery, physiology and genomics of a nitrite-oxidizing bacterium from the phylum Chloroflexi.</title>
        <authorList>
            <person name="Sorokin D.Y."/>
            <person name="Lucker S."/>
            <person name="Vejmelkova D."/>
            <person name="Kostrikina N.A."/>
            <person name="Kleerebezem R."/>
            <person name="Rijpstra W.I."/>
            <person name="Damste J.S."/>
            <person name="Le Paslier D."/>
            <person name="Muyzer G."/>
            <person name="Wagner M."/>
            <person name="van Loosdrecht M.C."/>
            <person name="Daims H."/>
        </authorList>
    </citation>
    <scope>NUCLEOTIDE SEQUENCE [LARGE SCALE GENOMIC DNA]</scope>
    <source>
        <strain evidence="3">none</strain>
    </source>
</reference>
<dbReference type="InterPro" id="IPR043472">
    <property type="entry name" value="Macro_dom-like"/>
</dbReference>
<dbReference type="PANTHER" id="PTHR11106">
    <property type="entry name" value="GANGLIOSIDE INDUCED DIFFERENTIATION ASSOCIATED PROTEIN 2-RELATED"/>
    <property type="match status" value="1"/>
</dbReference>
<evidence type="ECO:0000259" key="1">
    <source>
        <dbReference type="PROSITE" id="PS51154"/>
    </source>
</evidence>
<dbReference type="Pfam" id="PF01661">
    <property type="entry name" value="Macro"/>
    <property type="match status" value="1"/>
</dbReference>
<dbReference type="SUPFAM" id="SSF52949">
    <property type="entry name" value="Macro domain-like"/>
    <property type="match status" value="1"/>
</dbReference>
<dbReference type="EMBL" id="CAGS01000423">
    <property type="protein sequence ID" value="CCF85307.1"/>
    <property type="molecule type" value="Genomic_DNA"/>
</dbReference>
<proteinExistence type="predicted"/>
<feature type="domain" description="Macro" evidence="1">
    <location>
        <begin position="1"/>
        <end position="178"/>
    </location>
</feature>
<protein>
    <recommendedName>
        <fullName evidence="1">Macro domain-containing protein</fullName>
    </recommendedName>
</protein>
<dbReference type="InterPro" id="IPR002589">
    <property type="entry name" value="Macro_dom"/>
</dbReference>
<dbReference type="PANTHER" id="PTHR11106:SF111">
    <property type="entry name" value="MACRO DOMAIN-CONTAINING PROTEIN"/>
    <property type="match status" value="1"/>
</dbReference>
<gene>
    <name evidence="2" type="ORF">NITHO_480005</name>
</gene>
<evidence type="ECO:0000313" key="2">
    <source>
        <dbReference type="EMBL" id="CCF85307.1"/>
    </source>
</evidence>
<evidence type="ECO:0000313" key="3">
    <source>
        <dbReference type="Proteomes" id="UP000004221"/>
    </source>
</evidence>
<name>I4EKU5_9BACT</name>
<dbReference type="SMART" id="SM00506">
    <property type="entry name" value="A1pp"/>
    <property type="match status" value="1"/>
</dbReference>
<dbReference type="PROSITE" id="PS51154">
    <property type="entry name" value="MACRO"/>
    <property type="match status" value="1"/>
</dbReference>
<organism evidence="2 3">
    <name type="scientific">Nitrolancea hollandica Lb</name>
    <dbReference type="NCBI Taxonomy" id="1129897"/>
    <lineage>
        <taxon>Bacteria</taxon>
        <taxon>Pseudomonadati</taxon>
        <taxon>Thermomicrobiota</taxon>
        <taxon>Thermomicrobia</taxon>
        <taxon>Sphaerobacterales</taxon>
        <taxon>Sphaerobacterineae</taxon>
        <taxon>Sphaerobacteraceae</taxon>
        <taxon>Nitrolancea</taxon>
    </lineage>
</organism>
<comment type="caution">
    <text evidence="2">The sequence shown here is derived from an EMBL/GenBank/DDBJ whole genome shotgun (WGS) entry which is preliminary data.</text>
</comment>
<keyword evidence="3" id="KW-1185">Reference proteome</keyword>